<protein>
    <submittedName>
        <fullName evidence="2">Uncharacterized protein</fullName>
    </submittedName>
</protein>
<accession>A0A498J4X4</accession>
<dbReference type="GO" id="GO:0009733">
    <property type="term" value="P:response to auxin"/>
    <property type="evidence" value="ECO:0007669"/>
    <property type="project" value="InterPro"/>
</dbReference>
<proteinExistence type="inferred from homology"/>
<dbReference type="PANTHER" id="PTHR31374:SF32">
    <property type="entry name" value="SAUR FAMILY PROTEIN"/>
    <property type="match status" value="1"/>
</dbReference>
<comment type="caution">
    <text evidence="2">The sequence shown here is derived from an EMBL/GenBank/DDBJ whole genome shotgun (WGS) entry which is preliminary data.</text>
</comment>
<dbReference type="InterPro" id="IPR003676">
    <property type="entry name" value="SAUR_fam"/>
</dbReference>
<name>A0A498J4X4_MALDO</name>
<keyword evidence="3" id="KW-1185">Reference proteome</keyword>
<dbReference type="AlphaFoldDB" id="A0A498J4X4"/>
<comment type="similarity">
    <text evidence="1">Belongs to the ARG7 family.</text>
</comment>
<dbReference type="Pfam" id="PF02519">
    <property type="entry name" value="Auxin_inducible"/>
    <property type="match status" value="1"/>
</dbReference>
<dbReference type="PANTHER" id="PTHR31374">
    <property type="entry name" value="AUXIN-INDUCED PROTEIN-LIKE-RELATED"/>
    <property type="match status" value="1"/>
</dbReference>
<evidence type="ECO:0000313" key="3">
    <source>
        <dbReference type="Proteomes" id="UP000290289"/>
    </source>
</evidence>
<dbReference type="Proteomes" id="UP000290289">
    <property type="component" value="Chromosome 9"/>
</dbReference>
<dbReference type="EMBL" id="RDQH01000335">
    <property type="protein sequence ID" value="RXH88902.1"/>
    <property type="molecule type" value="Genomic_DNA"/>
</dbReference>
<evidence type="ECO:0000313" key="2">
    <source>
        <dbReference type="EMBL" id="RXH88902.1"/>
    </source>
</evidence>
<organism evidence="2 3">
    <name type="scientific">Malus domestica</name>
    <name type="common">Apple</name>
    <name type="synonym">Pyrus malus</name>
    <dbReference type="NCBI Taxonomy" id="3750"/>
    <lineage>
        <taxon>Eukaryota</taxon>
        <taxon>Viridiplantae</taxon>
        <taxon>Streptophyta</taxon>
        <taxon>Embryophyta</taxon>
        <taxon>Tracheophyta</taxon>
        <taxon>Spermatophyta</taxon>
        <taxon>Magnoliopsida</taxon>
        <taxon>eudicotyledons</taxon>
        <taxon>Gunneridae</taxon>
        <taxon>Pentapetalae</taxon>
        <taxon>rosids</taxon>
        <taxon>fabids</taxon>
        <taxon>Rosales</taxon>
        <taxon>Rosaceae</taxon>
        <taxon>Amygdaloideae</taxon>
        <taxon>Maleae</taxon>
        <taxon>Malus</taxon>
    </lineage>
</organism>
<reference evidence="2 3" key="1">
    <citation type="submission" date="2018-10" db="EMBL/GenBank/DDBJ databases">
        <title>A high-quality apple genome assembly.</title>
        <authorList>
            <person name="Hu J."/>
        </authorList>
    </citation>
    <scope>NUCLEOTIDE SEQUENCE [LARGE SCALE GENOMIC DNA]</scope>
    <source>
        <strain evidence="3">cv. HFTH1</strain>
        <tissue evidence="2">Young leaf</tissue>
    </source>
</reference>
<sequence>MNKLGIIVCCLRVGIPVCPKGSFVFFCQKFTCRLVNIFGSTKKVLHHLLIGVRSSKLLSQLIGASGVKRLKNPSMTPKCYVPVCVGVDGDTKGFIVHTTLLRHTKFLELLSKLTEEYDFCNDGVLRIPCEAKDFEEYWMTKTSKPKIYKVEPVQRVCY</sequence>
<evidence type="ECO:0000256" key="1">
    <source>
        <dbReference type="ARBA" id="ARBA00006974"/>
    </source>
</evidence>
<gene>
    <name evidence="2" type="ORF">DVH24_000501</name>
</gene>